<keyword evidence="1" id="KW-0175">Coiled coil</keyword>
<feature type="coiled-coil region" evidence="1">
    <location>
        <begin position="234"/>
        <end position="282"/>
    </location>
</feature>
<evidence type="ECO:0000313" key="3">
    <source>
        <dbReference type="EMBL" id="MCE8050712.1"/>
    </source>
</evidence>
<keyword evidence="3" id="KW-0489">Methyltransferase</keyword>
<dbReference type="Gene3D" id="3.40.50.150">
    <property type="entry name" value="Vaccinia Virus protein VP39"/>
    <property type="match status" value="1"/>
</dbReference>
<dbReference type="GO" id="GO:0008168">
    <property type="term" value="F:methyltransferase activity"/>
    <property type="evidence" value="ECO:0007669"/>
    <property type="project" value="UniProtKB-KW"/>
</dbReference>
<proteinExistence type="predicted"/>
<evidence type="ECO:0000256" key="1">
    <source>
        <dbReference type="SAM" id="Coils"/>
    </source>
</evidence>
<gene>
    <name evidence="3" type="ORF">HOP61_05350</name>
</gene>
<keyword evidence="3" id="KW-0808">Transferase</keyword>
<dbReference type="InterPro" id="IPR029063">
    <property type="entry name" value="SAM-dependent_MTases_sf"/>
</dbReference>
<dbReference type="Pfam" id="PF05050">
    <property type="entry name" value="Methyltransf_21"/>
    <property type="match status" value="1"/>
</dbReference>
<name>A0AAW4YR20_9GAMM</name>
<dbReference type="InterPro" id="IPR006342">
    <property type="entry name" value="FkbM_mtfrase"/>
</dbReference>
<comment type="caution">
    <text evidence="3">The sequence shown here is derived from an EMBL/GenBank/DDBJ whole genome shotgun (WGS) entry which is preliminary data.</text>
</comment>
<feature type="domain" description="Methyltransferase FkbM" evidence="2">
    <location>
        <begin position="29"/>
        <end position="189"/>
    </location>
</feature>
<dbReference type="AlphaFoldDB" id="A0AAW4YR20"/>
<organism evidence="3 4">
    <name type="scientific">Billgrantia desiderata</name>
    <dbReference type="NCBI Taxonomy" id="52021"/>
    <lineage>
        <taxon>Bacteria</taxon>
        <taxon>Pseudomonadati</taxon>
        <taxon>Pseudomonadota</taxon>
        <taxon>Gammaproteobacteria</taxon>
        <taxon>Oceanospirillales</taxon>
        <taxon>Halomonadaceae</taxon>
        <taxon>Billgrantia</taxon>
    </lineage>
</organism>
<protein>
    <submittedName>
        <fullName evidence="3">FkbM family methyltransferase</fullName>
    </submittedName>
</protein>
<evidence type="ECO:0000259" key="2">
    <source>
        <dbReference type="Pfam" id="PF05050"/>
    </source>
</evidence>
<reference evidence="3" key="2">
    <citation type="journal article" date="2021" name="Front. Microbiol.">
        <title>Aerobic Denitrification and Heterotrophic Sulfur Oxidation in the Genus Halomonas Revealed by Six Novel Species Characterizations and Genome-Based Analysis.</title>
        <authorList>
            <person name="Wang L."/>
            <person name="Shao Z."/>
        </authorList>
    </citation>
    <scope>NUCLEOTIDE SEQUENCE</scope>
    <source>
        <strain evidence="3">MCCC 1A05776</strain>
    </source>
</reference>
<dbReference type="RefSeq" id="WP_234238820.1">
    <property type="nucleotide sequence ID" value="NZ_JABFTS010000002.1"/>
</dbReference>
<reference evidence="3" key="1">
    <citation type="submission" date="2020-05" db="EMBL/GenBank/DDBJ databases">
        <authorList>
            <person name="Wang L."/>
            <person name="Shao Z."/>
        </authorList>
    </citation>
    <scope>NUCLEOTIDE SEQUENCE</scope>
    <source>
        <strain evidence="3">MCCC 1A05776</strain>
    </source>
</reference>
<dbReference type="GO" id="GO:0032259">
    <property type="term" value="P:methylation"/>
    <property type="evidence" value="ECO:0007669"/>
    <property type="project" value="UniProtKB-KW"/>
</dbReference>
<sequence>MSLISYAQNFEDVMLWRVFKNVDSGCYIDIGAQDPVVDSVSLVFYEHGWSGVHVEPTQQYSDKLRHARPSDFIEQLVIGNGHGSLTFYEFPDTGLSTADPEVAKHHQSSGFIAIRTQVEVVSLDFILDKYGFKTVHWLKIDVEGFEKSVLESWRTSAVRPWVLIIESTRPLSQQQSHDSWESLVFNKGYCFAYFDGLNRFYVHQDHYDLLDFFTTPPNIFDGFVLSGTASHPFYQRFSLKAQQAEAKAQQAEAKAQQAEAKAQQAEAKAQQAEAKAQHAENKLCDVYYSRSWRITAPLRWVAYQLRLLRKCGVKVRSIALIRKIGGSAVRRIFGFINARPTLRHKFVVLAHKLGAYNRLRKLYHRFQQSRDFNFPGSSTAQNYRVPSSLEQLTPRAREIYDELLSAIEHRNKDQA</sequence>
<dbReference type="SUPFAM" id="SSF53335">
    <property type="entry name" value="S-adenosyl-L-methionine-dependent methyltransferases"/>
    <property type="match status" value="1"/>
</dbReference>
<dbReference type="NCBIfam" id="TIGR01444">
    <property type="entry name" value="fkbM_fam"/>
    <property type="match status" value="1"/>
</dbReference>
<dbReference type="Proteomes" id="UP001320178">
    <property type="component" value="Unassembled WGS sequence"/>
</dbReference>
<evidence type="ECO:0000313" key="4">
    <source>
        <dbReference type="Proteomes" id="UP001320178"/>
    </source>
</evidence>
<accession>A0AAW4YR20</accession>
<dbReference type="EMBL" id="JABFTS010000002">
    <property type="protein sequence ID" value="MCE8050712.1"/>
    <property type="molecule type" value="Genomic_DNA"/>
</dbReference>